<sequence length="114" mass="13129">MLYQGLAGERARTSNQGIFPLFAFRSLKAHHSSLLHCPQSYFPFPWWVKRSAGKGGCGPLNRRASRVLHWKIFFLCFSFPLFFMMESGEVKRGNQKRWADFIDVEEAVTAPSFP</sequence>
<accession>G0TSM9</accession>
<evidence type="ECO:0000313" key="1">
    <source>
        <dbReference type="EMBL" id="CCC46956.1"/>
    </source>
</evidence>
<organism evidence="1">
    <name type="scientific">Trypanosoma vivax (strain Y486)</name>
    <dbReference type="NCBI Taxonomy" id="1055687"/>
    <lineage>
        <taxon>Eukaryota</taxon>
        <taxon>Discoba</taxon>
        <taxon>Euglenozoa</taxon>
        <taxon>Kinetoplastea</taxon>
        <taxon>Metakinetoplastina</taxon>
        <taxon>Trypanosomatida</taxon>
        <taxon>Trypanosomatidae</taxon>
        <taxon>Trypanosoma</taxon>
        <taxon>Duttonella</taxon>
    </lineage>
</organism>
<dbReference type="EMBL" id="HE573019">
    <property type="protein sequence ID" value="CCC46956.1"/>
    <property type="molecule type" value="Genomic_DNA"/>
</dbReference>
<protein>
    <submittedName>
        <fullName evidence="1">Uncharacterized protein</fullName>
    </submittedName>
</protein>
<gene>
    <name evidence="1" type="ORF">TVY486_0301450</name>
</gene>
<reference evidence="1" key="1">
    <citation type="journal article" date="2012" name="Proc. Natl. Acad. Sci. U.S.A.">
        <title>Antigenic diversity is generated by distinct evolutionary mechanisms in African trypanosome species.</title>
        <authorList>
            <person name="Jackson A.P."/>
            <person name="Berry A."/>
            <person name="Aslett M."/>
            <person name="Allison H.C."/>
            <person name="Burton P."/>
            <person name="Vavrova-Anderson J."/>
            <person name="Brown R."/>
            <person name="Browne H."/>
            <person name="Corton N."/>
            <person name="Hauser H."/>
            <person name="Gamble J."/>
            <person name="Gilderthorp R."/>
            <person name="Marcello L."/>
            <person name="McQuillan J."/>
            <person name="Otto T.D."/>
            <person name="Quail M.A."/>
            <person name="Sanders M.J."/>
            <person name="van Tonder A."/>
            <person name="Ginger M.L."/>
            <person name="Field M.C."/>
            <person name="Barry J.D."/>
            <person name="Hertz-Fowler C."/>
            <person name="Berriman M."/>
        </authorList>
    </citation>
    <scope>NUCLEOTIDE SEQUENCE</scope>
    <source>
        <strain evidence="1">Y486</strain>
    </source>
</reference>
<dbReference type="AlphaFoldDB" id="G0TSM9"/>
<name>G0TSM9_TRYVY</name>
<proteinExistence type="predicted"/>